<feature type="compositionally biased region" description="Low complexity" evidence="3">
    <location>
        <begin position="1298"/>
        <end position="1326"/>
    </location>
</feature>
<evidence type="ECO:0000259" key="4">
    <source>
        <dbReference type="PROSITE" id="PS50097"/>
    </source>
</evidence>
<dbReference type="Gene3D" id="2.130.10.30">
    <property type="entry name" value="Regulator of chromosome condensation 1/beta-lactamase-inhibitor protein II"/>
    <property type="match status" value="1"/>
</dbReference>
<dbReference type="InterPro" id="IPR011333">
    <property type="entry name" value="SKP1/BTB/POZ_sf"/>
</dbReference>
<dbReference type="SMART" id="SM00248">
    <property type="entry name" value="ANK"/>
    <property type="match status" value="2"/>
</dbReference>
<dbReference type="InterPro" id="IPR000408">
    <property type="entry name" value="Reg_chr_condens"/>
</dbReference>
<accession>A0A5J5EMK3</accession>
<dbReference type="PANTHER" id="PTHR22872">
    <property type="entry name" value="BTK-BINDING PROTEIN-RELATED"/>
    <property type="match status" value="1"/>
</dbReference>
<dbReference type="SMART" id="SM00225">
    <property type="entry name" value="BTB"/>
    <property type="match status" value="1"/>
</dbReference>
<feature type="region of interest" description="Disordered" evidence="3">
    <location>
        <begin position="1051"/>
        <end position="1070"/>
    </location>
</feature>
<feature type="repeat" description="RCC1" evidence="2">
    <location>
        <begin position="301"/>
        <end position="355"/>
    </location>
</feature>
<dbReference type="Pfam" id="PF13637">
    <property type="entry name" value="Ank_4"/>
    <property type="match status" value="1"/>
</dbReference>
<dbReference type="Pfam" id="PF00415">
    <property type="entry name" value="RCC1"/>
    <property type="match status" value="2"/>
</dbReference>
<feature type="compositionally biased region" description="Polar residues" evidence="3">
    <location>
        <begin position="40"/>
        <end position="54"/>
    </location>
</feature>
<dbReference type="InterPro" id="IPR036770">
    <property type="entry name" value="Ankyrin_rpt-contain_sf"/>
</dbReference>
<feature type="compositionally biased region" description="Basic and acidic residues" evidence="3">
    <location>
        <begin position="1416"/>
        <end position="1429"/>
    </location>
</feature>
<evidence type="ECO:0000313" key="5">
    <source>
        <dbReference type="EMBL" id="KAA8897612.1"/>
    </source>
</evidence>
<feature type="region of interest" description="Disordered" evidence="3">
    <location>
        <begin position="175"/>
        <end position="217"/>
    </location>
</feature>
<dbReference type="InterPro" id="IPR009091">
    <property type="entry name" value="RCC1/BLIP-II"/>
</dbReference>
<dbReference type="EMBL" id="VXIS01000196">
    <property type="protein sequence ID" value="KAA8897612.1"/>
    <property type="molecule type" value="Genomic_DNA"/>
</dbReference>
<evidence type="ECO:0000313" key="6">
    <source>
        <dbReference type="Proteomes" id="UP000326924"/>
    </source>
</evidence>
<feature type="domain" description="BTB" evidence="4">
    <location>
        <begin position="869"/>
        <end position="938"/>
    </location>
</feature>
<dbReference type="Proteomes" id="UP000326924">
    <property type="component" value="Unassembled WGS sequence"/>
</dbReference>
<evidence type="ECO:0000256" key="3">
    <source>
        <dbReference type="SAM" id="MobiDB-lite"/>
    </source>
</evidence>
<dbReference type="InParanoid" id="A0A5J5EMK3"/>
<dbReference type="Gene3D" id="1.25.40.20">
    <property type="entry name" value="Ankyrin repeat-containing domain"/>
    <property type="match status" value="1"/>
</dbReference>
<feature type="compositionally biased region" description="Pro residues" evidence="3">
    <location>
        <begin position="1327"/>
        <end position="1337"/>
    </location>
</feature>
<keyword evidence="6" id="KW-1185">Reference proteome</keyword>
<feature type="compositionally biased region" description="Polar residues" evidence="3">
    <location>
        <begin position="1197"/>
        <end position="1213"/>
    </location>
</feature>
<dbReference type="CDD" id="cd18186">
    <property type="entry name" value="BTB_POZ_ZBTB_KLHL-like"/>
    <property type="match status" value="1"/>
</dbReference>
<dbReference type="SUPFAM" id="SSF54695">
    <property type="entry name" value="POZ domain"/>
    <property type="match status" value="1"/>
</dbReference>
<comment type="caution">
    <text evidence="5">The sequence shown here is derived from an EMBL/GenBank/DDBJ whole genome shotgun (WGS) entry which is preliminary data.</text>
</comment>
<reference evidence="5 6" key="1">
    <citation type="submission" date="2019-09" db="EMBL/GenBank/DDBJ databases">
        <title>Draft genome of the ectomycorrhizal ascomycete Sphaerosporella brunnea.</title>
        <authorList>
            <consortium name="DOE Joint Genome Institute"/>
            <person name="Benucci G.M."/>
            <person name="Marozzi G."/>
            <person name="Antonielli L."/>
            <person name="Sanchez S."/>
            <person name="Marco P."/>
            <person name="Wang X."/>
            <person name="Falini L.B."/>
            <person name="Barry K."/>
            <person name="Haridas S."/>
            <person name="Lipzen A."/>
            <person name="Labutti K."/>
            <person name="Grigoriev I.V."/>
            <person name="Murat C."/>
            <person name="Martin F."/>
            <person name="Albertini E."/>
            <person name="Donnini D."/>
            <person name="Bonito G."/>
        </authorList>
    </citation>
    <scope>NUCLEOTIDE SEQUENCE [LARGE SCALE GENOMIC DNA]</scope>
    <source>
        <strain evidence="5 6">Sb_GMNB300</strain>
    </source>
</reference>
<dbReference type="PANTHER" id="PTHR22872:SF2">
    <property type="entry name" value="INHIBITOR OF BRUTON TYROSINE KINASE"/>
    <property type="match status" value="1"/>
</dbReference>
<keyword evidence="1" id="KW-0677">Repeat</keyword>
<dbReference type="InterPro" id="IPR000210">
    <property type="entry name" value="BTB/POZ_dom"/>
</dbReference>
<dbReference type="PRINTS" id="PR00633">
    <property type="entry name" value="RCCNDNSATION"/>
</dbReference>
<sequence length="1478" mass="162805">MSSYLWRYYLENDAERFQRLLEGSQSYSHTSSHGGHRTAANRTGLTTPSGSLKSSPAGILANKHRPGSPPVNVIITKKMLAEVDVMGRSILHLACTEPDRLPFVAALLAHPLTDPSLVDLESGWTCLHRALYHGNISAAREIVSANPGNWSLVKSKDHAGDAPFEVFDATIQDMGNTREEENRSHTAQDDDEEEEEDDDGSMTEQCAQGKGDEVFSWGSNKNMTLGFMDGDDRSYPERIVLPRPRQLLLEEAKRRYSGAIGNHGKTPEELLDASVLFGPVNFEDIHLSKYHSAILTTDPHSNLFICGFGRGGRLGFGDEQNVQFTFRPLVPPLLPKKKVERVALGQDHTVVVLRGGEVWTWGSNQHGQLGYTLPQKSPKDEPLQSTPRQVVGLLRKEPIIGCAASRVHTAVFTAESLFTFGRNDGQLGILDSSDARAVEIQTSPRKVAANFLNGSKFKEVVAIDKATAVLLENHEVWILAAYGYWRITFPMERFVGLPAGAKNITRYDTGLNFIKKITGGGDTVCALSQHGDVFALDVEATAKERTSRGSGKVVWQPTRAWSLRKKHMAVRDLDVGAEGNIIICTQSGSVWNRAKRAKANDSGENRRYKFNRVPGLTRITAVRSTTTGVFAAIRRDSDLMRTGLVVEPPSLWDDVSQLLSFGGLFEEEVEEEDTGRVGDDEEWGYGPQPRPRGYGKAVQWFMQPKVDEELSAYLLDLEMHEVLDSWDMTISTSKHESIKIPVHGFILSRSPVLRKLVSDGSGNIPGVCDTMPSADGKLRLILHDVELLTLLNLVYYLHIDTIIDLWHQRGVSKAHQDFFKSLRVEFSRVATALDLKPLVEAVGRMHYPPRCLHRDLHLAYRDPEFFRTADMVIDVADGDSLMVHSALMRLRCPFFEALYGGGASGRWLLGRRLESEPIHVDMKHVPKDIMEKVVSWLYYDWETEGFDQIRAGVDDGDVDQFLDFVLDVMSTANELMLERLIQVCQKVVGRYINTRNASGLLMSVAPCSEKGFKKQCLQYICSNLETMLENHLLDDLDSDLMLELDNTVRSNQRRFSPRSRSGKQEAHLLSKYPTMQADSEKGKAASIAHYAALADENFLSTSLKAQSGCLQSSASPFCNSAPRTRRKNAKTGPPASPLIKPSHGNDDIFSMDDDDLPPPSTTPKDIKGKAPAPAWNVPSPANISPSDPFLFHPPPTQRSQTAPWNTPFPSSGPSKLAMKEIMTQASAAAAGKSALSAQLKQSKPAQTPVKISQKERKRQQHQQQQQQPAVSAIPEKKPAWNIDPSTSAPRVSLKDVLASSPAAAVSPAQTTPPQRRTAPAAATASPTPKPRAAPPVPSSKQPPQFTPTCASYSSSYSAPKPVKHQSLPLSLQDIIDQEEAHKEAMKEYTKHRSLQAIQEEQAFLRWWEEESRRVQEEEAAGKRESERVAKRGRGGGGGARGRGRAPSSGGKGGGGHGGRGRGRDGGQGLVKAPVMAAV</sequence>
<feature type="compositionally biased region" description="Basic and acidic residues" evidence="3">
    <location>
        <begin position="176"/>
        <end position="188"/>
    </location>
</feature>
<feature type="region of interest" description="Disordered" evidence="3">
    <location>
        <begin position="1235"/>
        <end position="1364"/>
    </location>
</feature>
<evidence type="ECO:0000256" key="1">
    <source>
        <dbReference type="ARBA" id="ARBA00022737"/>
    </source>
</evidence>
<dbReference type="SUPFAM" id="SSF48403">
    <property type="entry name" value="Ankyrin repeat"/>
    <property type="match status" value="1"/>
</dbReference>
<dbReference type="Gene3D" id="3.30.710.10">
    <property type="entry name" value="Potassium Channel Kv1.1, Chain A"/>
    <property type="match status" value="1"/>
</dbReference>
<name>A0A5J5EMK3_9PEZI</name>
<feature type="region of interest" description="Disordered" evidence="3">
    <location>
        <begin position="1114"/>
        <end position="1214"/>
    </location>
</feature>
<gene>
    <name evidence="5" type="ORF">FN846DRAFT_783230</name>
</gene>
<feature type="compositionally biased region" description="Acidic residues" evidence="3">
    <location>
        <begin position="189"/>
        <end position="201"/>
    </location>
</feature>
<organism evidence="5 6">
    <name type="scientific">Sphaerosporella brunnea</name>
    <dbReference type="NCBI Taxonomy" id="1250544"/>
    <lineage>
        <taxon>Eukaryota</taxon>
        <taxon>Fungi</taxon>
        <taxon>Dikarya</taxon>
        <taxon>Ascomycota</taxon>
        <taxon>Pezizomycotina</taxon>
        <taxon>Pezizomycetes</taxon>
        <taxon>Pezizales</taxon>
        <taxon>Pyronemataceae</taxon>
        <taxon>Sphaerosporella</taxon>
    </lineage>
</organism>
<dbReference type="PROSITE" id="PS50097">
    <property type="entry name" value="BTB"/>
    <property type="match status" value="1"/>
</dbReference>
<dbReference type="SUPFAM" id="SSF50985">
    <property type="entry name" value="RCC1/BLIP-II"/>
    <property type="match status" value="1"/>
</dbReference>
<dbReference type="InterPro" id="IPR051625">
    <property type="entry name" value="Signaling_Regulatory_Domain"/>
</dbReference>
<evidence type="ECO:0000256" key="2">
    <source>
        <dbReference type="PROSITE-ProRule" id="PRU00235"/>
    </source>
</evidence>
<feature type="repeat" description="RCC1" evidence="2">
    <location>
        <begin position="356"/>
        <end position="415"/>
    </location>
</feature>
<proteinExistence type="predicted"/>
<dbReference type="PROSITE" id="PS50012">
    <property type="entry name" value="RCC1_3"/>
    <property type="match status" value="2"/>
</dbReference>
<dbReference type="InterPro" id="IPR002110">
    <property type="entry name" value="Ankyrin_rpt"/>
</dbReference>
<feature type="region of interest" description="Disordered" evidence="3">
    <location>
        <begin position="26"/>
        <end position="54"/>
    </location>
</feature>
<dbReference type="OrthoDB" id="1893551at2759"/>
<protein>
    <recommendedName>
        <fullName evidence="4">BTB domain-containing protein</fullName>
    </recommendedName>
</protein>
<feature type="region of interest" description="Disordered" evidence="3">
    <location>
        <begin position="1416"/>
        <end position="1478"/>
    </location>
</feature>
<feature type="compositionally biased region" description="Basic residues" evidence="3">
    <location>
        <begin position="1051"/>
        <end position="1061"/>
    </location>
</feature>